<dbReference type="STRING" id="1156394.T0QIV2"/>
<dbReference type="Gene3D" id="1.10.510.10">
    <property type="entry name" value="Transferase(Phosphotransferase) domain 1"/>
    <property type="match status" value="1"/>
</dbReference>
<dbReference type="RefSeq" id="XP_008612052.1">
    <property type="nucleotide sequence ID" value="XM_008613830.1"/>
</dbReference>
<dbReference type="AlphaFoldDB" id="T0QIV2"/>
<dbReference type="GO" id="GO:0005524">
    <property type="term" value="F:ATP binding"/>
    <property type="evidence" value="ECO:0007669"/>
    <property type="project" value="InterPro"/>
</dbReference>
<dbReference type="InterPro" id="IPR001245">
    <property type="entry name" value="Ser-Thr/Tyr_kinase_cat_dom"/>
</dbReference>
<name>T0QIV2_SAPDV</name>
<dbReference type="Pfam" id="PF00069">
    <property type="entry name" value="Pkinase"/>
    <property type="match status" value="1"/>
</dbReference>
<sequence length="687" mass="74971">MPRPSVLALVVAALLAWACAQPPPCPYDDLPPSVRYILVAGPMCSPNVTFCAVDTACNVSWVGATRASVRGAQAIGSLLPFTGDSMSITGSTIMRLDHMQLSPRLRKLEFIDTNVEIPASLQWSRNVTTLSFTNVSMSVIPANLPKSLTSLTFAKNHLTSLTNLPKNITSLSLVGNDLTEIVGQNWTKLTQLSLGGNPLTTIDRVRLSRNNLRLFDCAGCNITDFIVDENTFVALDQLTPLSMRSSASGIIYFGFNLDGGHITANETNCAAVGGTVQALWTASYDDLPAHFYTVCVLPTPPTPEPTTVPLPTTESSGVITIPVQTVLSTPSPSEAVVPMNKTQGLISVALVGIGALVSLCCVGLLVCCMHRRDHLHESELWTLNHTRSTQNSYDTLSSTQFNTLDLSGILLYRLDNAAVVPTRLLASGAFADVYLGQYKGEPVAIKKLLGHRVGITEVQGLVDEIKLMASFDCPYIVKCLGACWDQPSDMKCVLEFMGGGDLRDYLQRYSPAEYTWPAKVATMYCVVEALMYLHSLPVIHRDLKSRNVLLDDVKGAKLTDFGVSKEDTQATMTVGVGTYRWMAPEILQFNHYTTAADIYSFGMLLSEFDTHDIPYANMKNEKSGKPLIDTAIMGMVIAGSVKPTFSDEMPEWLRTLALQCIETEPENRPTAMYLAAVLRKRLKTMTE</sequence>
<protein>
    <submittedName>
        <fullName evidence="4">TKL protein kinase</fullName>
    </submittedName>
</protein>
<dbReference type="GO" id="GO:0004674">
    <property type="term" value="F:protein serine/threonine kinase activity"/>
    <property type="evidence" value="ECO:0007669"/>
    <property type="project" value="TreeGrafter"/>
</dbReference>
<dbReference type="OMA" id="HDIPYAN"/>
<dbReference type="EMBL" id="JH767154">
    <property type="protein sequence ID" value="EQC34646.1"/>
    <property type="molecule type" value="Genomic_DNA"/>
</dbReference>
<dbReference type="InterPro" id="IPR000719">
    <property type="entry name" value="Prot_kinase_dom"/>
</dbReference>
<feature type="signal peptide" evidence="2">
    <location>
        <begin position="1"/>
        <end position="20"/>
    </location>
</feature>
<dbReference type="SMART" id="SM00220">
    <property type="entry name" value="S_TKc"/>
    <property type="match status" value="1"/>
</dbReference>
<dbReference type="InterPro" id="IPR051681">
    <property type="entry name" value="Ser/Thr_Kinases-Pseudokinases"/>
</dbReference>
<dbReference type="SUPFAM" id="SSF52047">
    <property type="entry name" value="RNI-like"/>
    <property type="match status" value="1"/>
</dbReference>
<dbReference type="InterPro" id="IPR032675">
    <property type="entry name" value="LRR_dom_sf"/>
</dbReference>
<dbReference type="Gene3D" id="3.80.10.10">
    <property type="entry name" value="Ribonuclease Inhibitor"/>
    <property type="match status" value="1"/>
</dbReference>
<evidence type="ECO:0000256" key="2">
    <source>
        <dbReference type="SAM" id="SignalP"/>
    </source>
</evidence>
<feature type="transmembrane region" description="Helical" evidence="1">
    <location>
        <begin position="345"/>
        <end position="368"/>
    </location>
</feature>
<dbReference type="InterPro" id="IPR011009">
    <property type="entry name" value="Kinase-like_dom_sf"/>
</dbReference>
<dbReference type="PANTHER" id="PTHR44329">
    <property type="entry name" value="SERINE/THREONINE-PROTEIN KINASE TNNI3K-RELATED"/>
    <property type="match status" value="1"/>
</dbReference>
<keyword evidence="2" id="KW-0732">Signal</keyword>
<dbReference type="GeneID" id="19948694"/>
<keyword evidence="4" id="KW-0808">Transferase</keyword>
<dbReference type="OrthoDB" id="1668230at2759"/>
<dbReference type="PROSITE" id="PS50011">
    <property type="entry name" value="PROTEIN_KINASE_DOM"/>
    <property type="match status" value="1"/>
</dbReference>
<keyword evidence="1" id="KW-1133">Transmembrane helix</keyword>
<dbReference type="eggNOG" id="KOG0192">
    <property type="taxonomic scope" value="Eukaryota"/>
</dbReference>
<keyword evidence="4" id="KW-0418">Kinase</keyword>
<dbReference type="PROSITE" id="PS00108">
    <property type="entry name" value="PROTEIN_KINASE_ST"/>
    <property type="match status" value="1"/>
</dbReference>
<accession>T0QIV2</accession>
<dbReference type="InterPro" id="IPR008271">
    <property type="entry name" value="Ser/Thr_kinase_AS"/>
</dbReference>
<dbReference type="PANTHER" id="PTHR44329:SF214">
    <property type="entry name" value="PROTEIN KINASE DOMAIN-CONTAINING PROTEIN"/>
    <property type="match status" value="1"/>
</dbReference>
<evidence type="ECO:0000313" key="5">
    <source>
        <dbReference type="Proteomes" id="UP000030762"/>
    </source>
</evidence>
<evidence type="ECO:0000256" key="1">
    <source>
        <dbReference type="SAM" id="Phobius"/>
    </source>
</evidence>
<evidence type="ECO:0000259" key="3">
    <source>
        <dbReference type="PROSITE" id="PS50011"/>
    </source>
</evidence>
<proteinExistence type="predicted"/>
<gene>
    <name evidence="4" type="ORF">SDRG_07967</name>
</gene>
<dbReference type="InParanoid" id="T0QIV2"/>
<dbReference type="PRINTS" id="PR00109">
    <property type="entry name" value="TYRKINASE"/>
</dbReference>
<feature type="domain" description="Protein kinase" evidence="3">
    <location>
        <begin position="419"/>
        <end position="682"/>
    </location>
</feature>
<keyword evidence="1" id="KW-0812">Transmembrane</keyword>
<keyword evidence="1" id="KW-0472">Membrane</keyword>
<evidence type="ECO:0000313" key="4">
    <source>
        <dbReference type="EMBL" id="EQC34646.1"/>
    </source>
</evidence>
<feature type="chain" id="PRO_5004583305" evidence="2">
    <location>
        <begin position="21"/>
        <end position="687"/>
    </location>
</feature>
<organism evidence="4 5">
    <name type="scientific">Saprolegnia diclina (strain VS20)</name>
    <dbReference type="NCBI Taxonomy" id="1156394"/>
    <lineage>
        <taxon>Eukaryota</taxon>
        <taxon>Sar</taxon>
        <taxon>Stramenopiles</taxon>
        <taxon>Oomycota</taxon>
        <taxon>Saprolegniomycetes</taxon>
        <taxon>Saprolegniales</taxon>
        <taxon>Saprolegniaceae</taxon>
        <taxon>Saprolegnia</taxon>
    </lineage>
</organism>
<dbReference type="SUPFAM" id="SSF56112">
    <property type="entry name" value="Protein kinase-like (PK-like)"/>
    <property type="match status" value="1"/>
</dbReference>
<reference evidence="4 5" key="1">
    <citation type="submission" date="2012-04" db="EMBL/GenBank/DDBJ databases">
        <title>The Genome Sequence of Saprolegnia declina VS20.</title>
        <authorList>
            <consortium name="The Broad Institute Genome Sequencing Platform"/>
            <person name="Russ C."/>
            <person name="Nusbaum C."/>
            <person name="Tyler B."/>
            <person name="van West P."/>
            <person name="Dieguez-Uribeondo J."/>
            <person name="de Bruijn I."/>
            <person name="Tripathy S."/>
            <person name="Jiang R."/>
            <person name="Young S.K."/>
            <person name="Zeng Q."/>
            <person name="Gargeya S."/>
            <person name="Fitzgerald M."/>
            <person name="Haas B."/>
            <person name="Abouelleil A."/>
            <person name="Alvarado L."/>
            <person name="Arachchi H.M."/>
            <person name="Berlin A."/>
            <person name="Chapman S.B."/>
            <person name="Goldberg J."/>
            <person name="Griggs A."/>
            <person name="Gujja S."/>
            <person name="Hansen M."/>
            <person name="Howarth C."/>
            <person name="Imamovic A."/>
            <person name="Larimer J."/>
            <person name="McCowen C."/>
            <person name="Montmayeur A."/>
            <person name="Murphy C."/>
            <person name="Neiman D."/>
            <person name="Pearson M."/>
            <person name="Priest M."/>
            <person name="Roberts A."/>
            <person name="Saif S."/>
            <person name="Shea T."/>
            <person name="Sisk P."/>
            <person name="Sykes S."/>
            <person name="Wortman J."/>
            <person name="Nusbaum C."/>
            <person name="Birren B."/>
        </authorList>
    </citation>
    <scope>NUCLEOTIDE SEQUENCE [LARGE SCALE GENOMIC DNA]</scope>
    <source>
        <strain evidence="4 5">VS20</strain>
    </source>
</reference>
<dbReference type="VEuPathDB" id="FungiDB:SDRG_07967"/>
<keyword evidence="5" id="KW-1185">Reference proteome</keyword>
<dbReference type="Proteomes" id="UP000030762">
    <property type="component" value="Unassembled WGS sequence"/>
</dbReference>